<sequence>MLSFFRSSFNSAVLLTLGITASATSIVISDPALAQTTPPIMRTPSSQYPYGATRFSDVGADYWARPFIQALAERNVITGFPNGTFQPDQPVDRAEFAAMITKAFARNPLRRQSLAGFRDVPRNYWASSAIHQAYETGFMSGYPGDLFLPNQGITKTQAVVALTNGLNLNARGNVSDNLSNYYIDASSIPNYAVNDVAAATNANIVVNYPDVRQLNPLLPITRAEAAALLYQALVSQGQVQPLASNVTAAQYVVSATTRTTSSTQTSSTQTSSTQTSNTQTTNQVQPTQASTNSIDFGRATRGGRSYIGIGGNIGLTGSSALSDGNFTVISKFGLTRNFSFRPSAVISDDPVVLLPITFDFSPQAQTRFGGHTFRISPYVGAGVAIDTSRDTDVGAMVTGGVDVPLGSKFTANASVNAAFLRDDDVGLVLGVGYNF</sequence>
<dbReference type="PROSITE" id="PS51272">
    <property type="entry name" value="SLH"/>
    <property type="match status" value="3"/>
</dbReference>
<keyword evidence="5" id="KW-1185">Reference proteome</keyword>
<feature type="region of interest" description="Disordered" evidence="1">
    <location>
        <begin position="257"/>
        <end position="296"/>
    </location>
</feature>
<evidence type="ECO:0000259" key="3">
    <source>
        <dbReference type="PROSITE" id="PS51272"/>
    </source>
</evidence>
<dbReference type="Pfam" id="PF00395">
    <property type="entry name" value="SLH"/>
    <property type="match status" value="3"/>
</dbReference>
<dbReference type="Proteomes" id="UP000667802">
    <property type="component" value="Unassembled WGS sequence"/>
</dbReference>
<organism evidence="4 5">
    <name type="scientific">Aetokthonos hydrillicola Thurmond2011</name>
    <dbReference type="NCBI Taxonomy" id="2712845"/>
    <lineage>
        <taxon>Bacteria</taxon>
        <taxon>Bacillati</taxon>
        <taxon>Cyanobacteriota</taxon>
        <taxon>Cyanophyceae</taxon>
        <taxon>Nostocales</taxon>
        <taxon>Hapalosiphonaceae</taxon>
        <taxon>Aetokthonos</taxon>
    </lineage>
</organism>
<dbReference type="EMBL" id="JAALHA020000014">
    <property type="protein sequence ID" value="MDR9897712.1"/>
    <property type="molecule type" value="Genomic_DNA"/>
</dbReference>
<evidence type="ECO:0000256" key="2">
    <source>
        <dbReference type="SAM" id="SignalP"/>
    </source>
</evidence>
<evidence type="ECO:0000313" key="5">
    <source>
        <dbReference type="Proteomes" id="UP000667802"/>
    </source>
</evidence>
<proteinExistence type="predicted"/>
<feature type="signal peptide" evidence="2">
    <location>
        <begin position="1"/>
        <end position="34"/>
    </location>
</feature>
<feature type="domain" description="SLH" evidence="3">
    <location>
        <begin position="51"/>
        <end position="114"/>
    </location>
</feature>
<protein>
    <submittedName>
        <fullName evidence="4">S-layer homology domain-containing protein</fullName>
    </submittedName>
</protein>
<accession>A0AAP5IA10</accession>
<feature type="compositionally biased region" description="Low complexity" evidence="1">
    <location>
        <begin position="257"/>
        <end position="288"/>
    </location>
</feature>
<gene>
    <name evidence="4" type="ORF">G7B40_024545</name>
</gene>
<dbReference type="AlphaFoldDB" id="A0AAP5IA10"/>
<dbReference type="InterPro" id="IPR011250">
    <property type="entry name" value="OMP/PagP_B-barrel"/>
</dbReference>
<dbReference type="PANTHER" id="PTHR43308:SF5">
    <property type="entry name" value="S-LAYER PROTEIN _ PEPTIDOGLYCAN ENDO-BETA-N-ACETYLGLUCOSAMINIDASE"/>
    <property type="match status" value="1"/>
</dbReference>
<comment type="caution">
    <text evidence="4">The sequence shown here is derived from an EMBL/GenBank/DDBJ whole genome shotgun (WGS) entry which is preliminary data.</text>
</comment>
<dbReference type="InterPro" id="IPR001119">
    <property type="entry name" value="SLH_dom"/>
</dbReference>
<feature type="chain" id="PRO_5043024860" evidence="2">
    <location>
        <begin position="35"/>
        <end position="435"/>
    </location>
</feature>
<reference evidence="5" key="1">
    <citation type="journal article" date="2021" name="Science">
        <title>Hunting the eagle killer: A cyanobacterial neurotoxin causes vacuolar myelinopathy.</title>
        <authorList>
            <person name="Breinlinger S."/>
            <person name="Phillips T.J."/>
            <person name="Haram B.N."/>
            <person name="Mares J."/>
            <person name="Martinez Yerena J.A."/>
            <person name="Hrouzek P."/>
            <person name="Sobotka R."/>
            <person name="Henderson W.M."/>
            <person name="Schmieder P."/>
            <person name="Williams S.M."/>
            <person name="Lauderdale J.D."/>
            <person name="Wilde H.D."/>
            <person name="Gerrin W."/>
            <person name="Kust A."/>
            <person name="Washington J.W."/>
            <person name="Wagner C."/>
            <person name="Geier B."/>
            <person name="Liebeke M."/>
            <person name="Enke H."/>
            <person name="Niedermeyer T.H.J."/>
            <person name="Wilde S.B."/>
        </authorList>
    </citation>
    <scope>NUCLEOTIDE SEQUENCE [LARGE SCALE GENOMIC DNA]</scope>
    <source>
        <strain evidence="5">Thurmond2011</strain>
    </source>
</reference>
<dbReference type="PANTHER" id="PTHR43308">
    <property type="entry name" value="OUTER MEMBRANE PROTEIN ALPHA-RELATED"/>
    <property type="match status" value="1"/>
</dbReference>
<feature type="domain" description="SLH" evidence="3">
    <location>
        <begin position="179"/>
        <end position="243"/>
    </location>
</feature>
<name>A0AAP5IA10_9CYAN</name>
<evidence type="ECO:0000313" key="4">
    <source>
        <dbReference type="EMBL" id="MDR9897712.1"/>
    </source>
</evidence>
<evidence type="ECO:0000256" key="1">
    <source>
        <dbReference type="SAM" id="MobiDB-lite"/>
    </source>
</evidence>
<dbReference type="RefSeq" id="WP_310834125.1">
    <property type="nucleotide sequence ID" value="NZ_JAALHA020000014.1"/>
</dbReference>
<keyword evidence="2" id="KW-0732">Signal</keyword>
<dbReference type="InterPro" id="IPR051465">
    <property type="entry name" value="Cell_Envelope_Struct_Comp"/>
</dbReference>
<dbReference type="SUPFAM" id="SSF56925">
    <property type="entry name" value="OMPA-like"/>
    <property type="match status" value="1"/>
</dbReference>
<feature type="domain" description="SLH" evidence="3">
    <location>
        <begin position="115"/>
        <end position="176"/>
    </location>
</feature>